<dbReference type="PROSITE" id="PS51273">
    <property type="entry name" value="GATASE_TYPE_1"/>
    <property type="match status" value="1"/>
</dbReference>
<evidence type="ECO:0000313" key="2">
    <source>
        <dbReference type="Proteomes" id="UP000603602"/>
    </source>
</evidence>
<proteinExistence type="predicted"/>
<evidence type="ECO:0000313" key="1">
    <source>
        <dbReference type="EMBL" id="MBD8501763.1"/>
    </source>
</evidence>
<dbReference type="InterPro" id="IPR029062">
    <property type="entry name" value="Class_I_gatase-like"/>
</dbReference>
<dbReference type="SUPFAM" id="SSF52317">
    <property type="entry name" value="Class I glutamine amidotransferase-like"/>
    <property type="match status" value="1"/>
</dbReference>
<dbReference type="Proteomes" id="UP000603602">
    <property type="component" value="Unassembled WGS sequence"/>
</dbReference>
<name>A0ABR9B5V8_9RHOO</name>
<protein>
    <submittedName>
        <fullName evidence="1">Gamma-glutamyl-gamma-aminobutyrate hydrolase family protein</fullName>
    </submittedName>
</protein>
<reference evidence="2" key="1">
    <citation type="submission" date="2023-07" db="EMBL/GenBank/DDBJ databases">
        <title>Thauera sp. CAU 1555 isolated from sand of Yaerae Beach.</title>
        <authorList>
            <person name="Kim W."/>
        </authorList>
    </citation>
    <scope>NUCLEOTIDE SEQUENCE [LARGE SCALE GENOMIC DNA]</scope>
    <source>
        <strain evidence="2">CAU 1555</strain>
    </source>
</reference>
<accession>A0ABR9B5V8</accession>
<keyword evidence="2" id="KW-1185">Reference proteome</keyword>
<dbReference type="InterPro" id="IPR011697">
    <property type="entry name" value="Peptidase_C26"/>
</dbReference>
<sequence>MKRCVSRIGITMREASATDYHEPRDALARDWGTWMTRNLPEVAWLPVPNLTEGIVRFAEQWQLDGLILSGGEDPGGAPVRDRTEACLLDAAEARGWPVLGVCRGAQLLWQRGGGQLVPVPGHVDCRSEVRWTEGARTALDMAGVAEVRCYHRFGLAGSSDAGEPWAYAKDGTLEAFGNMALGRFGLLWHPERGAAGCSAGAVRRFFGLSDRPLIRTDEPHSD</sequence>
<organism evidence="1 2">
    <name type="scientific">Thauera sedimentorum</name>
    <dbReference type="NCBI Taxonomy" id="2767595"/>
    <lineage>
        <taxon>Bacteria</taxon>
        <taxon>Pseudomonadati</taxon>
        <taxon>Pseudomonadota</taxon>
        <taxon>Betaproteobacteria</taxon>
        <taxon>Rhodocyclales</taxon>
        <taxon>Zoogloeaceae</taxon>
        <taxon>Thauera</taxon>
    </lineage>
</organism>
<gene>
    <name evidence="1" type="ORF">IFO67_02605</name>
</gene>
<dbReference type="Pfam" id="PF07722">
    <property type="entry name" value="Peptidase_C26"/>
    <property type="match status" value="1"/>
</dbReference>
<keyword evidence="1" id="KW-0378">Hydrolase</keyword>
<dbReference type="EMBL" id="JACYTO010000001">
    <property type="protein sequence ID" value="MBD8501763.1"/>
    <property type="molecule type" value="Genomic_DNA"/>
</dbReference>
<comment type="caution">
    <text evidence="1">The sequence shown here is derived from an EMBL/GenBank/DDBJ whole genome shotgun (WGS) entry which is preliminary data.</text>
</comment>
<dbReference type="GO" id="GO:0016787">
    <property type="term" value="F:hydrolase activity"/>
    <property type="evidence" value="ECO:0007669"/>
    <property type="project" value="UniProtKB-KW"/>
</dbReference>
<dbReference type="Gene3D" id="3.40.50.880">
    <property type="match status" value="1"/>
</dbReference>